<organism evidence="1 2">
    <name type="scientific">Prauserella isguenensis</name>
    <dbReference type="NCBI Taxonomy" id="1470180"/>
    <lineage>
        <taxon>Bacteria</taxon>
        <taxon>Bacillati</taxon>
        <taxon>Actinomycetota</taxon>
        <taxon>Actinomycetes</taxon>
        <taxon>Pseudonocardiales</taxon>
        <taxon>Pseudonocardiaceae</taxon>
        <taxon>Prauserella</taxon>
    </lineage>
</organism>
<dbReference type="AlphaFoldDB" id="A0A839S5K7"/>
<keyword evidence="2" id="KW-1185">Reference proteome</keyword>
<dbReference type="RefSeq" id="WP_183658637.1">
    <property type="nucleotide sequence ID" value="NZ_JACHWU010000007.1"/>
</dbReference>
<dbReference type="Gene3D" id="3.40.50.360">
    <property type="match status" value="1"/>
</dbReference>
<evidence type="ECO:0000313" key="1">
    <source>
        <dbReference type="EMBL" id="MBB3053125.1"/>
    </source>
</evidence>
<reference evidence="1 2" key="1">
    <citation type="submission" date="2020-08" db="EMBL/GenBank/DDBJ databases">
        <title>Genomic Encyclopedia of Type Strains, Phase III (KMG-III): the genomes of soil and plant-associated and newly described type strains.</title>
        <authorList>
            <person name="Whitman W."/>
        </authorList>
    </citation>
    <scope>NUCLEOTIDE SEQUENCE [LARGE SCALE GENOMIC DNA]</scope>
    <source>
        <strain evidence="1 2">CECT 8577</strain>
    </source>
</reference>
<gene>
    <name evidence="1" type="ORF">FHS23_004168</name>
</gene>
<comment type="caution">
    <text evidence="1">The sequence shown here is derived from an EMBL/GenBank/DDBJ whole genome shotgun (WGS) entry which is preliminary data.</text>
</comment>
<dbReference type="SUPFAM" id="SSF52218">
    <property type="entry name" value="Flavoproteins"/>
    <property type="match status" value="1"/>
</dbReference>
<proteinExistence type="predicted"/>
<dbReference type="EMBL" id="JACHWU010000007">
    <property type="protein sequence ID" value="MBB3053125.1"/>
    <property type="molecule type" value="Genomic_DNA"/>
</dbReference>
<evidence type="ECO:0000313" key="2">
    <source>
        <dbReference type="Proteomes" id="UP000550714"/>
    </source>
</evidence>
<protein>
    <submittedName>
        <fullName evidence="1">NAD(P)H-dependent FMN reductase</fullName>
    </submittedName>
</protein>
<accession>A0A839S5K7</accession>
<dbReference type="Proteomes" id="UP000550714">
    <property type="component" value="Unassembled WGS sequence"/>
</dbReference>
<name>A0A839S5K7_9PSEU</name>
<sequence>MNPQVARWSATVGQCDGLVVVTPEYEWADKAVGLVGYAGQGGVRAVEHLRSVCGQLKLADVWTQSGLSFAADFDEQDGCNSGESQFGLGHKMIAEVIASAAALKPLRVRKFGVLGADAPPSLAPMSTRGEQ</sequence>
<dbReference type="InterPro" id="IPR029039">
    <property type="entry name" value="Flavoprotein-like_sf"/>
</dbReference>